<dbReference type="OrthoDB" id="256869at2"/>
<dbReference type="GO" id="GO:0050112">
    <property type="term" value="F:inositol 2-dehydrogenase (NAD+) activity"/>
    <property type="evidence" value="ECO:0007669"/>
    <property type="project" value="UniProtKB-EC"/>
</dbReference>
<keyword evidence="6" id="KW-1185">Reference proteome</keyword>
<dbReference type="SUPFAM" id="SSF55347">
    <property type="entry name" value="Glyceraldehyde-3-phosphate dehydrogenase-like, C-terminal domain"/>
    <property type="match status" value="1"/>
</dbReference>
<sequence length="329" mass="35237">MLRIALIGAGRIGQVHARSVAAHPEAQLVLVADPFLDNAQAVAAAYGARASDDVDAVFTDDEVDAVIICSPTPLHVPHILAAARAGKPALCEKPVAMETAAVENLRADLEGLDPVVMLGFNRRFDPSFRHIHDQVEAGAVGTLEQLTIISRDPAAPPKEYIAVSGGIFKDMTIHDFDMARYFLGDIVAVSAVGQNLDPELADTGDFDGVIITLINAEGHSATITNSRHCASGYDQRLEAFGTKGALFAENVRPTTVRYSTAEHTNAEDPYLDFFLQRYEAAYSAELSEFIAAITEGRRPSPDIEDGAAALRLAEAAEESARTGQVVRLN</sequence>
<dbReference type="Proteomes" id="UP000280444">
    <property type="component" value="Unassembled WGS sequence"/>
</dbReference>
<dbReference type="RefSeq" id="WP_124868855.1">
    <property type="nucleotide sequence ID" value="NZ_RQZF01000002.1"/>
</dbReference>
<dbReference type="SUPFAM" id="SSF51735">
    <property type="entry name" value="NAD(P)-binding Rossmann-fold domains"/>
    <property type="match status" value="1"/>
</dbReference>
<dbReference type="PANTHER" id="PTHR42840:SF3">
    <property type="entry name" value="BINDING ROSSMANN FOLD OXIDOREDUCTASE, PUTATIVE (AFU_ORTHOLOGUE AFUA_2G10240)-RELATED"/>
    <property type="match status" value="1"/>
</dbReference>
<comment type="similarity">
    <text evidence="1">Belongs to the Gfo/Idh/MocA family.</text>
</comment>
<accession>A0A3P1SG53</accession>
<evidence type="ECO:0000313" key="6">
    <source>
        <dbReference type="Proteomes" id="UP000280444"/>
    </source>
</evidence>
<reference evidence="5 6" key="1">
    <citation type="submission" date="2018-11" db="EMBL/GenBank/DDBJ databases">
        <title>Genomes From Bacteria Associated with the Canine Oral Cavity: a Test Case for Automated Genome-Based Taxonomic Assignment.</title>
        <authorList>
            <person name="Coil D.A."/>
            <person name="Jospin G."/>
            <person name="Darling A.E."/>
            <person name="Wallis C."/>
            <person name="Davis I.J."/>
            <person name="Harris S."/>
            <person name="Eisen J.A."/>
            <person name="Holcombe L.J."/>
            <person name="O'Flynn C."/>
        </authorList>
    </citation>
    <scope>NUCLEOTIDE SEQUENCE [LARGE SCALE GENOMIC DNA]</scope>
    <source>
        <strain evidence="5 6">OH770</strain>
    </source>
</reference>
<feature type="domain" description="GFO/IDH/MocA-like oxidoreductase" evidence="4">
    <location>
        <begin position="128"/>
        <end position="246"/>
    </location>
</feature>
<dbReference type="InterPro" id="IPR030827">
    <property type="entry name" value="Myo_inos_IolG"/>
</dbReference>
<organism evidence="5 6">
    <name type="scientific">Schaalia canis</name>
    <dbReference type="NCBI Taxonomy" id="100469"/>
    <lineage>
        <taxon>Bacteria</taxon>
        <taxon>Bacillati</taxon>
        <taxon>Actinomycetota</taxon>
        <taxon>Actinomycetes</taxon>
        <taxon>Actinomycetales</taxon>
        <taxon>Actinomycetaceae</taxon>
        <taxon>Schaalia</taxon>
    </lineage>
</organism>
<dbReference type="Gene3D" id="3.30.360.10">
    <property type="entry name" value="Dihydrodipicolinate Reductase, domain 2"/>
    <property type="match status" value="1"/>
</dbReference>
<dbReference type="GO" id="GO:0000166">
    <property type="term" value="F:nucleotide binding"/>
    <property type="evidence" value="ECO:0007669"/>
    <property type="project" value="InterPro"/>
</dbReference>
<dbReference type="InterPro" id="IPR055170">
    <property type="entry name" value="GFO_IDH_MocA-like_dom"/>
</dbReference>
<dbReference type="EMBL" id="RQZF01000002">
    <property type="protein sequence ID" value="RRC96014.1"/>
    <property type="molecule type" value="Genomic_DNA"/>
</dbReference>
<comment type="caution">
    <text evidence="5">The sequence shown here is derived from an EMBL/GenBank/DDBJ whole genome shotgun (WGS) entry which is preliminary data.</text>
</comment>
<dbReference type="EC" id="1.1.1.18" evidence="5"/>
<dbReference type="InterPro" id="IPR036291">
    <property type="entry name" value="NAD(P)-bd_dom_sf"/>
</dbReference>
<protein>
    <submittedName>
        <fullName evidence="5">Inositol 2-dehydrogenase</fullName>
        <ecNumber evidence="5">1.1.1.18</ecNumber>
    </submittedName>
</protein>
<gene>
    <name evidence="5" type="primary">iolG</name>
    <name evidence="5" type="ORF">EII11_04010</name>
</gene>
<dbReference type="InterPro" id="IPR000683">
    <property type="entry name" value="Gfo/Idh/MocA-like_OxRdtase_N"/>
</dbReference>
<proteinExistence type="inferred from homology"/>
<dbReference type="NCBIfam" id="TIGR04380">
    <property type="entry name" value="myo_inos_iolG"/>
    <property type="match status" value="1"/>
</dbReference>
<evidence type="ECO:0000256" key="1">
    <source>
        <dbReference type="ARBA" id="ARBA00010928"/>
    </source>
</evidence>
<evidence type="ECO:0000313" key="5">
    <source>
        <dbReference type="EMBL" id="RRC96014.1"/>
    </source>
</evidence>
<keyword evidence="2 5" id="KW-0560">Oxidoreductase</keyword>
<dbReference type="Gene3D" id="3.40.50.720">
    <property type="entry name" value="NAD(P)-binding Rossmann-like Domain"/>
    <property type="match status" value="1"/>
</dbReference>
<evidence type="ECO:0000256" key="2">
    <source>
        <dbReference type="ARBA" id="ARBA00023002"/>
    </source>
</evidence>
<evidence type="ECO:0000259" key="4">
    <source>
        <dbReference type="Pfam" id="PF22725"/>
    </source>
</evidence>
<feature type="domain" description="Gfo/Idh/MocA-like oxidoreductase N-terminal" evidence="3">
    <location>
        <begin position="2"/>
        <end position="119"/>
    </location>
</feature>
<dbReference type="Pfam" id="PF01408">
    <property type="entry name" value="GFO_IDH_MocA"/>
    <property type="match status" value="1"/>
</dbReference>
<evidence type="ECO:0000259" key="3">
    <source>
        <dbReference type="Pfam" id="PF01408"/>
    </source>
</evidence>
<dbReference type="Pfam" id="PF22725">
    <property type="entry name" value="GFO_IDH_MocA_C3"/>
    <property type="match status" value="1"/>
</dbReference>
<name>A0A3P1SG53_9ACTO</name>
<dbReference type="PANTHER" id="PTHR42840">
    <property type="entry name" value="NAD(P)-BINDING ROSSMANN-FOLD SUPERFAMILY PROTEIN-RELATED"/>
    <property type="match status" value="1"/>
</dbReference>
<dbReference type="AlphaFoldDB" id="A0A3P1SG53"/>